<evidence type="ECO:0008006" key="4">
    <source>
        <dbReference type="Google" id="ProtNLM"/>
    </source>
</evidence>
<dbReference type="InterPro" id="IPR011893">
    <property type="entry name" value="Selenoprotein_Rdx-typ"/>
</dbReference>
<dbReference type="Proteomes" id="UP000828390">
    <property type="component" value="Unassembled WGS sequence"/>
</dbReference>
<protein>
    <recommendedName>
        <fullName evidence="4">Migration and invasion enhancer 1</fullName>
    </recommendedName>
</protein>
<reference evidence="2" key="2">
    <citation type="submission" date="2020-11" db="EMBL/GenBank/DDBJ databases">
        <authorList>
            <person name="McCartney M.A."/>
            <person name="Auch B."/>
            <person name="Kono T."/>
            <person name="Mallez S."/>
            <person name="Becker A."/>
            <person name="Gohl D.M."/>
            <person name="Silverstein K.A.T."/>
            <person name="Koren S."/>
            <person name="Bechman K.B."/>
            <person name="Herman A."/>
            <person name="Abrahante J.E."/>
            <person name="Garbe J."/>
        </authorList>
    </citation>
    <scope>NUCLEOTIDE SEQUENCE</scope>
    <source>
        <strain evidence="2">Duluth1</strain>
        <tissue evidence="2">Whole animal</tissue>
    </source>
</reference>
<dbReference type="Gene3D" id="3.40.30.10">
    <property type="entry name" value="Glutaredoxin"/>
    <property type="match status" value="1"/>
</dbReference>
<dbReference type="OrthoDB" id="6265460at2759"/>
<sequence length="74" mass="8012">MEDILSALPETEVKGDVGRSTSFEVTINGHLMFSKLKTKGFPISKDVIKQIEVAKQGGKCEEITNSESPGCTIL</sequence>
<dbReference type="InterPro" id="IPR036249">
    <property type="entry name" value="Thioredoxin-like_sf"/>
</dbReference>
<proteinExistence type="predicted"/>
<evidence type="ECO:0000313" key="2">
    <source>
        <dbReference type="EMBL" id="KAH3833242.1"/>
    </source>
</evidence>
<dbReference type="AlphaFoldDB" id="A0A9D4K558"/>
<name>A0A9D4K558_DREPO</name>
<evidence type="ECO:0000256" key="1">
    <source>
        <dbReference type="ARBA" id="ARBA00023284"/>
    </source>
</evidence>
<dbReference type="SUPFAM" id="SSF52833">
    <property type="entry name" value="Thioredoxin-like"/>
    <property type="match status" value="1"/>
</dbReference>
<organism evidence="2 3">
    <name type="scientific">Dreissena polymorpha</name>
    <name type="common">Zebra mussel</name>
    <name type="synonym">Mytilus polymorpha</name>
    <dbReference type="NCBI Taxonomy" id="45954"/>
    <lineage>
        <taxon>Eukaryota</taxon>
        <taxon>Metazoa</taxon>
        <taxon>Spiralia</taxon>
        <taxon>Lophotrochozoa</taxon>
        <taxon>Mollusca</taxon>
        <taxon>Bivalvia</taxon>
        <taxon>Autobranchia</taxon>
        <taxon>Heteroconchia</taxon>
        <taxon>Euheterodonta</taxon>
        <taxon>Imparidentia</taxon>
        <taxon>Neoheterodontei</taxon>
        <taxon>Myida</taxon>
        <taxon>Dreissenoidea</taxon>
        <taxon>Dreissenidae</taxon>
        <taxon>Dreissena</taxon>
    </lineage>
</organism>
<evidence type="ECO:0000313" key="3">
    <source>
        <dbReference type="Proteomes" id="UP000828390"/>
    </source>
</evidence>
<gene>
    <name evidence="2" type="ORF">DPMN_106547</name>
</gene>
<reference evidence="2" key="1">
    <citation type="journal article" date="2019" name="bioRxiv">
        <title>The Genome of the Zebra Mussel, Dreissena polymorpha: A Resource for Invasive Species Research.</title>
        <authorList>
            <person name="McCartney M.A."/>
            <person name="Auch B."/>
            <person name="Kono T."/>
            <person name="Mallez S."/>
            <person name="Zhang Y."/>
            <person name="Obille A."/>
            <person name="Becker A."/>
            <person name="Abrahante J.E."/>
            <person name="Garbe J."/>
            <person name="Badalamenti J.P."/>
            <person name="Herman A."/>
            <person name="Mangelson H."/>
            <person name="Liachko I."/>
            <person name="Sullivan S."/>
            <person name="Sone E.D."/>
            <person name="Koren S."/>
            <person name="Silverstein K.A.T."/>
            <person name="Beckman K.B."/>
            <person name="Gohl D.M."/>
        </authorList>
    </citation>
    <scope>NUCLEOTIDE SEQUENCE</scope>
    <source>
        <strain evidence="2">Duluth1</strain>
        <tissue evidence="2">Whole animal</tissue>
    </source>
</reference>
<keyword evidence="1" id="KW-0676">Redox-active center</keyword>
<accession>A0A9D4K558</accession>
<comment type="caution">
    <text evidence="2">The sequence shown here is derived from an EMBL/GenBank/DDBJ whole genome shotgun (WGS) entry which is preliminary data.</text>
</comment>
<dbReference type="Pfam" id="PF10262">
    <property type="entry name" value="Rdx"/>
    <property type="match status" value="1"/>
</dbReference>
<keyword evidence="3" id="KW-1185">Reference proteome</keyword>
<dbReference type="EMBL" id="JAIWYP010000004">
    <property type="protein sequence ID" value="KAH3833242.1"/>
    <property type="molecule type" value="Genomic_DNA"/>
</dbReference>